<organism evidence="2 3">
    <name type="scientific">Rhizophlyctis rosea</name>
    <dbReference type="NCBI Taxonomy" id="64517"/>
    <lineage>
        <taxon>Eukaryota</taxon>
        <taxon>Fungi</taxon>
        <taxon>Fungi incertae sedis</taxon>
        <taxon>Chytridiomycota</taxon>
        <taxon>Chytridiomycota incertae sedis</taxon>
        <taxon>Chytridiomycetes</taxon>
        <taxon>Rhizophlyctidales</taxon>
        <taxon>Rhizophlyctidaceae</taxon>
        <taxon>Rhizophlyctis</taxon>
    </lineage>
</organism>
<accession>A0AAD5S1A4</accession>
<name>A0AAD5S1A4_9FUNG</name>
<evidence type="ECO:0000256" key="1">
    <source>
        <dbReference type="SAM" id="MobiDB-lite"/>
    </source>
</evidence>
<comment type="caution">
    <text evidence="2">The sequence shown here is derived from an EMBL/GenBank/DDBJ whole genome shotgun (WGS) entry which is preliminary data.</text>
</comment>
<dbReference type="EMBL" id="JADGJD010002863">
    <property type="protein sequence ID" value="KAJ3027699.1"/>
    <property type="molecule type" value="Genomic_DNA"/>
</dbReference>
<gene>
    <name evidence="2" type="ORF">HK097_006105</name>
</gene>
<evidence type="ECO:0000313" key="3">
    <source>
        <dbReference type="Proteomes" id="UP001212841"/>
    </source>
</evidence>
<proteinExistence type="predicted"/>
<reference evidence="2" key="1">
    <citation type="submission" date="2020-05" db="EMBL/GenBank/DDBJ databases">
        <title>Phylogenomic resolution of chytrid fungi.</title>
        <authorList>
            <person name="Stajich J.E."/>
            <person name="Amses K."/>
            <person name="Simmons R."/>
            <person name="Seto K."/>
            <person name="Myers J."/>
            <person name="Bonds A."/>
            <person name="Quandt C.A."/>
            <person name="Barry K."/>
            <person name="Liu P."/>
            <person name="Grigoriev I."/>
            <person name="Longcore J.E."/>
            <person name="James T.Y."/>
        </authorList>
    </citation>
    <scope>NUCLEOTIDE SEQUENCE</scope>
    <source>
        <strain evidence="2">JEL0318</strain>
    </source>
</reference>
<feature type="region of interest" description="Disordered" evidence="1">
    <location>
        <begin position="1"/>
        <end position="152"/>
    </location>
</feature>
<evidence type="ECO:0000313" key="2">
    <source>
        <dbReference type="EMBL" id="KAJ3027699.1"/>
    </source>
</evidence>
<feature type="non-terminal residue" evidence="2">
    <location>
        <position position="210"/>
    </location>
</feature>
<keyword evidence="3" id="KW-1185">Reference proteome</keyword>
<dbReference type="AlphaFoldDB" id="A0AAD5S1A4"/>
<feature type="compositionally biased region" description="Basic and acidic residues" evidence="1">
    <location>
        <begin position="47"/>
        <end position="57"/>
    </location>
</feature>
<feature type="compositionally biased region" description="Basic and acidic residues" evidence="1">
    <location>
        <begin position="87"/>
        <end position="105"/>
    </location>
</feature>
<dbReference type="Proteomes" id="UP001212841">
    <property type="component" value="Unassembled WGS sequence"/>
</dbReference>
<sequence length="210" mass="22032">MKKHSRKLISTLLPRPTAPTKKTSHTSTLLPVVENSENEDAQTTVGSRKDVLRSVVDKDDDAGTFGRGSVDGGHREEGLEEGAGGEKGLERVKGVGEEEVKEETKGAGGEAVVEEVKEEGACEEGGEEEKDGGDGSGGVTEGTEVEKPKEEVVEVPAVIVEIPAGNTPTVEASTGTVTFAPDLTTKKINEAVIPTPTVAFETPKPTKEKE</sequence>
<protein>
    <submittedName>
        <fullName evidence="2">Uncharacterized protein</fullName>
    </submittedName>
</protein>
<feature type="compositionally biased region" description="Acidic residues" evidence="1">
    <location>
        <begin position="121"/>
        <end position="131"/>
    </location>
</feature>